<dbReference type="RefSeq" id="WP_142552798.1">
    <property type="nucleotide sequence ID" value="NZ_VIFX01000017.1"/>
</dbReference>
<dbReference type="PANTHER" id="PTHR44169">
    <property type="entry name" value="NADPH-DEPENDENT 1-ACYLDIHYDROXYACETONE PHOSPHATE REDUCTASE"/>
    <property type="match status" value="1"/>
</dbReference>
<dbReference type="PRINTS" id="PR00080">
    <property type="entry name" value="SDRFAMILY"/>
</dbReference>
<dbReference type="InterPro" id="IPR036291">
    <property type="entry name" value="NAD(P)-bd_dom_sf"/>
</dbReference>
<dbReference type="PANTHER" id="PTHR44169:SF6">
    <property type="entry name" value="NADPH-DEPENDENT 1-ACYLDIHYDROXYACETONE PHOSPHATE REDUCTASE"/>
    <property type="match status" value="1"/>
</dbReference>
<keyword evidence="2" id="KW-0560">Oxidoreductase</keyword>
<reference evidence="4 5" key="1">
    <citation type="submission" date="2018-10" db="EMBL/GenBank/DDBJ databases">
        <title>Draft genome of Mycobacterium hodleri strain B.</title>
        <authorList>
            <person name="Amande T.J."/>
            <person name="Mcgenity T.J."/>
        </authorList>
    </citation>
    <scope>NUCLEOTIDE SEQUENCE [LARGE SCALE GENOMIC DNA]</scope>
    <source>
        <strain evidence="4 5">B</strain>
    </source>
</reference>
<accession>A0A544W0N4</accession>
<comment type="caution">
    <text evidence="4">The sequence shown here is derived from an EMBL/GenBank/DDBJ whole genome shotgun (WGS) entry which is preliminary data.</text>
</comment>
<proteinExistence type="inferred from homology"/>
<evidence type="ECO:0000256" key="2">
    <source>
        <dbReference type="ARBA" id="ARBA00023002"/>
    </source>
</evidence>
<dbReference type="GO" id="GO:0016491">
    <property type="term" value="F:oxidoreductase activity"/>
    <property type="evidence" value="ECO:0007669"/>
    <property type="project" value="UniProtKB-KW"/>
</dbReference>
<dbReference type="Pfam" id="PF00106">
    <property type="entry name" value="adh_short"/>
    <property type="match status" value="1"/>
</dbReference>
<dbReference type="SUPFAM" id="SSF51735">
    <property type="entry name" value="NAD(P)-binding Rossmann-fold domains"/>
    <property type="match status" value="1"/>
</dbReference>
<dbReference type="InterPro" id="IPR002347">
    <property type="entry name" value="SDR_fam"/>
</dbReference>
<comment type="similarity">
    <text evidence="1 3">Belongs to the short-chain dehydrogenases/reductases (SDR) family.</text>
</comment>
<organism evidence="4 5">
    <name type="scientific">Mycolicibacterium hodleri</name>
    <dbReference type="NCBI Taxonomy" id="49897"/>
    <lineage>
        <taxon>Bacteria</taxon>
        <taxon>Bacillati</taxon>
        <taxon>Actinomycetota</taxon>
        <taxon>Actinomycetes</taxon>
        <taxon>Mycobacteriales</taxon>
        <taxon>Mycobacteriaceae</taxon>
        <taxon>Mycolicibacterium</taxon>
    </lineage>
</organism>
<evidence type="ECO:0000256" key="1">
    <source>
        <dbReference type="ARBA" id="ARBA00006484"/>
    </source>
</evidence>
<evidence type="ECO:0000313" key="4">
    <source>
        <dbReference type="EMBL" id="TQR85805.1"/>
    </source>
</evidence>
<sequence>MAERLDGRTVLVTGANGGLGEQFVRQALERGATKVYATARTPREWGDERIVALALDLTDPASVASAAEVASDVDLVVNNAAISPADDVSVATGDEEMTRRIFETNYFGNLRVAKAFAPVLAANGGGGLLNVLSLAAWLPLPTAYAASKAAMWSATNALRSELAPAGTTVTGVIVGMVDTAMSARFDMPKVSAASVVEQAYDGVVRGAFEVLADEDSRDVKARMSATPEELSAYLVAKLEDFFADLDGAPVISPR</sequence>
<gene>
    <name evidence="4" type="ORF">D8S82_14680</name>
</gene>
<dbReference type="NCBIfam" id="NF006119">
    <property type="entry name" value="PRK08264.1-5"/>
    <property type="match status" value="1"/>
</dbReference>
<dbReference type="PRINTS" id="PR00081">
    <property type="entry name" value="GDHRDH"/>
</dbReference>
<dbReference type="EMBL" id="VIFX01000017">
    <property type="protein sequence ID" value="TQR85805.1"/>
    <property type="molecule type" value="Genomic_DNA"/>
</dbReference>
<dbReference type="AlphaFoldDB" id="A0A544W0N4"/>
<evidence type="ECO:0000313" key="5">
    <source>
        <dbReference type="Proteomes" id="UP000315759"/>
    </source>
</evidence>
<evidence type="ECO:0000256" key="3">
    <source>
        <dbReference type="RuleBase" id="RU000363"/>
    </source>
</evidence>
<keyword evidence="5" id="KW-1185">Reference proteome</keyword>
<name>A0A544W0N4_9MYCO</name>
<dbReference type="Proteomes" id="UP000315759">
    <property type="component" value="Unassembled WGS sequence"/>
</dbReference>
<protein>
    <submittedName>
        <fullName evidence="4">SDR family NAD(P)-dependent oxidoreductase</fullName>
    </submittedName>
</protein>
<dbReference type="Gene3D" id="3.40.50.720">
    <property type="entry name" value="NAD(P)-binding Rossmann-like Domain"/>
    <property type="match status" value="1"/>
</dbReference>